<organism evidence="8 9">
    <name type="scientific">Daphnia galeata</name>
    <dbReference type="NCBI Taxonomy" id="27404"/>
    <lineage>
        <taxon>Eukaryota</taxon>
        <taxon>Metazoa</taxon>
        <taxon>Ecdysozoa</taxon>
        <taxon>Arthropoda</taxon>
        <taxon>Crustacea</taxon>
        <taxon>Branchiopoda</taxon>
        <taxon>Diplostraca</taxon>
        <taxon>Cladocera</taxon>
        <taxon>Anomopoda</taxon>
        <taxon>Daphniidae</taxon>
        <taxon>Daphnia</taxon>
    </lineage>
</organism>
<keyword evidence="9" id="KW-1185">Reference proteome</keyword>
<evidence type="ECO:0000256" key="1">
    <source>
        <dbReference type="ARBA" id="ARBA00004173"/>
    </source>
</evidence>
<dbReference type="EMBL" id="CAKKLH010000178">
    <property type="protein sequence ID" value="CAH0105224.1"/>
    <property type="molecule type" value="Genomic_DNA"/>
</dbReference>
<proteinExistence type="inferred from homology"/>
<dbReference type="Pfam" id="PF10210">
    <property type="entry name" value="MRP-S32"/>
    <property type="match status" value="1"/>
</dbReference>
<evidence type="ECO:0000256" key="5">
    <source>
        <dbReference type="ARBA" id="ARBA00023128"/>
    </source>
</evidence>
<evidence type="ECO:0000313" key="8">
    <source>
        <dbReference type="EMBL" id="CAH0105224.1"/>
    </source>
</evidence>
<evidence type="ECO:0000256" key="4">
    <source>
        <dbReference type="ARBA" id="ARBA00022980"/>
    </source>
</evidence>
<keyword evidence="3" id="KW-0809">Transit peptide</keyword>
<evidence type="ECO:0000256" key="3">
    <source>
        <dbReference type="ARBA" id="ARBA00022946"/>
    </source>
</evidence>
<evidence type="ECO:0000256" key="7">
    <source>
        <dbReference type="ARBA" id="ARBA00035189"/>
    </source>
</evidence>
<dbReference type="PANTHER" id="PTHR13450">
    <property type="entry name" value="MITOCHONDRIAL 39S RIBOSOMAL PROTEIN L42"/>
    <property type="match status" value="1"/>
</dbReference>
<dbReference type="GO" id="GO:0005762">
    <property type="term" value="C:mitochondrial large ribosomal subunit"/>
    <property type="evidence" value="ECO:0007669"/>
    <property type="project" value="TreeGrafter"/>
</dbReference>
<evidence type="ECO:0000313" key="9">
    <source>
        <dbReference type="Proteomes" id="UP000789390"/>
    </source>
</evidence>
<keyword evidence="5" id="KW-0496">Mitochondrion</keyword>
<accession>A0A8J2RL74</accession>
<dbReference type="AlphaFoldDB" id="A0A8J2RL74"/>
<evidence type="ECO:0000256" key="2">
    <source>
        <dbReference type="ARBA" id="ARBA00005556"/>
    </source>
</evidence>
<dbReference type="PANTHER" id="PTHR13450:SF4">
    <property type="entry name" value="LARGE RIBOSOMAL SUBUNIT PROTEIN ML42"/>
    <property type="match status" value="1"/>
</dbReference>
<comment type="subcellular location">
    <subcellularLocation>
        <location evidence="1">Mitochondrion</location>
    </subcellularLocation>
</comment>
<dbReference type="Proteomes" id="UP000789390">
    <property type="component" value="Unassembled WGS sequence"/>
</dbReference>
<dbReference type="InterPro" id="IPR019346">
    <property type="entry name" value="Ribosomal_mL42"/>
</dbReference>
<name>A0A8J2RL74_9CRUS</name>
<evidence type="ECO:0000256" key="6">
    <source>
        <dbReference type="ARBA" id="ARBA00023274"/>
    </source>
</evidence>
<protein>
    <recommendedName>
        <fullName evidence="7">Large ribosomal subunit protein mL42</fullName>
    </recommendedName>
</protein>
<keyword evidence="4" id="KW-0689">Ribosomal protein</keyword>
<sequence length="138" mass="16143">MAASLKTLSGLAQNKSFLSFGVRYLKTRGNVYTPSNHIIPKDNPEDKIVMAENGDTIVCWHPQQKFPYEYSLPMPIKTTDVNQVLKIQEDDTEELLAFQKEQFKREYLMKMTATTKHRWFPRLGKKFAKKTKPDREFL</sequence>
<keyword evidence="6" id="KW-0687">Ribonucleoprotein</keyword>
<comment type="caution">
    <text evidence="8">The sequence shown here is derived from an EMBL/GenBank/DDBJ whole genome shotgun (WGS) entry which is preliminary data.</text>
</comment>
<comment type="similarity">
    <text evidence="2">Belongs to the mitochondrion-specific ribosomal protein mL42 family.</text>
</comment>
<gene>
    <name evidence="8" type="ORF">DGAL_LOCUS8241</name>
</gene>
<dbReference type="OrthoDB" id="1107506at2759"/>
<reference evidence="8" key="1">
    <citation type="submission" date="2021-11" db="EMBL/GenBank/DDBJ databases">
        <authorList>
            <person name="Schell T."/>
        </authorList>
    </citation>
    <scope>NUCLEOTIDE SEQUENCE</scope>
    <source>
        <strain evidence="8">M5</strain>
    </source>
</reference>